<evidence type="ECO:0000256" key="6">
    <source>
        <dbReference type="ARBA" id="ARBA00023288"/>
    </source>
</evidence>
<gene>
    <name evidence="8" type="ORF">MNBD_GAMMA20-13</name>
</gene>
<evidence type="ECO:0000256" key="5">
    <source>
        <dbReference type="ARBA" id="ARBA00023237"/>
    </source>
</evidence>
<organism evidence="8">
    <name type="scientific">hydrothermal vent metagenome</name>
    <dbReference type="NCBI Taxonomy" id="652676"/>
    <lineage>
        <taxon>unclassified sequences</taxon>
        <taxon>metagenomes</taxon>
        <taxon>ecological metagenomes</taxon>
    </lineage>
</organism>
<evidence type="ECO:0000313" key="8">
    <source>
        <dbReference type="EMBL" id="VAW96630.1"/>
    </source>
</evidence>
<dbReference type="AlphaFoldDB" id="A0A3B1A4Z0"/>
<keyword evidence="3" id="KW-0472">Membrane</keyword>
<evidence type="ECO:0000256" key="1">
    <source>
        <dbReference type="ARBA" id="ARBA00004459"/>
    </source>
</evidence>
<protein>
    <recommendedName>
        <fullName evidence="9">Lipoprotein</fullName>
    </recommendedName>
</protein>
<dbReference type="GO" id="GO:0009279">
    <property type="term" value="C:cell outer membrane"/>
    <property type="evidence" value="ECO:0007669"/>
    <property type="project" value="UniProtKB-SubCell"/>
</dbReference>
<comment type="subcellular location">
    <subcellularLocation>
        <location evidence="1">Cell outer membrane</location>
        <topology evidence="1">Lipid-anchor</topology>
    </subcellularLocation>
</comment>
<feature type="region of interest" description="Disordered" evidence="7">
    <location>
        <begin position="43"/>
        <end position="64"/>
    </location>
</feature>
<keyword evidence="5" id="KW-0998">Cell outer membrane</keyword>
<dbReference type="EMBL" id="UOFU01000103">
    <property type="protein sequence ID" value="VAW96630.1"/>
    <property type="molecule type" value="Genomic_DNA"/>
</dbReference>
<evidence type="ECO:0000256" key="3">
    <source>
        <dbReference type="ARBA" id="ARBA00023136"/>
    </source>
</evidence>
<keyword evidence="4" id="KW-0564">Palmitate</keyword>
<evidence type="ECO:0000256" key="7">
    <source>
        <dbReference type="SAM" id="MobiDB-lite"/>
    </source>
</evidence>
<name>A0A3B1A4Z0_9ZZZZ</name>
<accession>A0A3B1A4Z0</accession>
<reference evidence="8" key="1">
    <citation type="submission" date="2018-06" db="EMBL/GenBank/DDBJ databases">
        <authorList>
            <person name="Zhirakovskaya E."/>
        </authorList>
    </citation>
    <scope>NUCLEOTIDE SEQUENCE</scope>
</reference>
<evidence type="ECO:0000256" key="2">
    <source>
        <dbReference type="ARBA" id="ARBA00022729"/>
    </source>
</evidence>
<keyword evidence="2" id="KW-0732">Signal</keyword>
<sequence length="64" mass="6672">MKTCWAQYLFWLIVATLGVGGALSACGQKGALYHPAPEVAPAAQVEDAPEVTTPTHGNTQKSTS</sequence>
<dbReference type="InterPro" id="IPR032831">
    <property type="entry name" value="LptM_cons"/>
</dbReference>
<proteinExistence type="predicted"/>
<dbReference type="PROSITE" id="PS51257">
    <property type="entry name" value="PROKAR_LIPOPROTEIN"/>
    <property type="match status" value="1"/>
</dbReference>
<dbReference type="Pfam" id="PF13627">
    <property type="entry name" value="LptM_cons"/>
    <property type="match status" value="1"/>
</dbReference>
<evidence type="ECO:0000256" key="4">
    <source>
        <dbReference type="ARBA" id="ARBA00023139"/>
    </source>
</evidence>
<keyword evidence="6" id="KW-0449">Lipoprotein</keyword>
<feature type="compositionally biased region" description="Polar residues" evidence="7">
    <location>
        <begin position="52"/>
        <end position="64"/>
    </location>
</feature>
<dbReference type="NCBIfam" id="NF047847">
    <property type="entry name" value="SS_mature_LptM"/>
    <property type="match status" value="1"/>
</dbReference>
<evidence type="ECO:0008006" key="9">
    <source>
        <dbReference type="Google" id="ProtNLM"/>
    </source>
</evidence>